<sequence>MFTRKGDNQDYLEHLWMTNKVRCPGTRYSRLTLTGGLRHPSHMTTPSPSCDSFSKEHLPRVRSSIQINIGEATMLVVLTKDVVEDTLTTNLPVIENAQGAIRETRSLSIGHITPIPILVILKAA</sequence>
<protein>
    <submittedName>
        <fullName evidence="1">Uncharacterized protein</fullName>
    </submittedName>
</protein>
<reference evidence="1 2" key="1">
    <citation type="journal article" date="2024" name="Plant Biotechnol. J.">
        <title>Genome and CRISPR/Cas9 system of a widespread forest tree (Populus alba) in the world.</title>
        <authorList>
            <person name="Liu Y.J."/>
            <person name="Jiang P.F."/>
            <person name="Han X.M."/>
            <person name="Li X.Y."/>
            <person name="Wang H.M."/>
            <person name="Wang Y.J."/>
            <person name="Wang X.X."/>
            <person name="Zeng Q.Y."/>
        </authorList>
    </citation>
    <scope>NUCLEOTIDE SEQUENCE [LARGE SCALE GENOMIC DNA]</scope>
    <source>
        <strain evidence="2">cv. PAL-ZL1</strain>
    </source>
</reference>
<evidence type="ECO:0000313" key="2">
    <source>
        <dbReference type="Proteomes" id="UP000309997"/>
    </source>
</evidence>
<accession>A0ACC4B3T5</accession>
<dbReference type="EMBL" id="RCHU02000014">
    <property type="protein sequence ID" value="KAL3573207.1"/>
    <property type="molecule type" value="Genomic_DNA"/>
</dbReference>
<keyword evidence="2" id="KW-1185">Reference proteome</keyword>
<dbReference type="Proteomes" id="UP000309997">
    <property type="component" value="Unassembled WGS sequence"/>
</dbReference>
<evidence type="ECO:0000313" key="1">
    <source>
        <dbReference type="EMBL" id="KAL3573207.1"/>
    </source>
</evidence>
<proteinExistence type="predicted"/>
<gene>
    <name evidence="1" type="ORF">D5086_027111</name>
</gene>
<organism evidence="1 2">
    <name type="scientific">Populus alba</name>
    <name type="common">White poplar</name>
    <dbReference type="NCBI Taxonomy" id="43335"/>
    <lineage>
        <taxon>Eukaryota</taxon>
        <taxon>Viridiplantae</taxon>
        <taxon>Streptophyta</taxon>
        <taxon>Embryophyta</taxon>
        <taxon>Tracheophyta</taxon>
        <taxon>Spermatophyta</taxon>
        <taxon>Magnoliopsida</taxon>
        <taxon>eudicotyledons</taxon>
        <taxon>Gunneridae</taxon>
        <taxon>Pentapetalae</taxon>
        <taxon>rosids</taxon>
        <taxon>fabids</taxon>
        <taxon>Malpighiales</taxon>
        <taxon>Salicaceae</taxon>
        <taxon>Saliceae</taxon>
        <taxon>Populus</taxon>
    </lineage>
</organism>
<comment type="caution">
    <text evidence="1">The sequence shown here is derived from an EMBL/GenBank/DDBJ whole genome shotgun (WGS) entry which is preliminary data.</text>
</comment>
<name>A0ACC4B3T5_POPAL</name>